<dbReference type="Proteomes" id="UP000503251">
    <property type="component" value="Chromosome"/>
</dbReference>
<feature type="domain" description="Putative zinc-finger" evidence="1">
    <location>
        <begin position="55"/>
        <end position="82"/>
    </location>
</feature>
<accession>A0A6P1ZCY9</accession>
<gene>
    <name evidence="3" type="ORF">DQK91_16705</name>
    <name evidence="2" type="ORF">E8L03_18845</name>
</gene>
<dbReference type="Pfam" id="PF13490">
    <property type="entry name" value="zf-HC2"/>
    <property type="match status" value="1"/>
</dbReference>
<reference evidence="3 4" key="1">
    <citation type="submission" date="2018-06" db="EMBL/GenBank/DDBJ databases">
        <title>Complete genome of Desulfovibrio marinus P48SEP.</title>
        <authorList>
            <person name="Crispim J.S."/>
            <person name="Vidigal P.M.P."/>
            <person name="Silva L.C.F."/>
            <person name="Araujo L.C."/>
            <person name="Laguardia C.N."/>
            <person name="Dias R.S."/>
            <person name="Sousa M.P."/>
            <person name="Paula S.O."/>
            <person name="Silva C."/>
        </authorList>
    </citation>
    <scope>NUCLEOTIDE SEQUENCE [LARGE SCALE GENOMIC DNA]</scope>
    <source>
        <strain evidence="3 4">P48SEP</strain>
    </source>
</reference>
<dbReference type="InterPro" id="IPR027383">
    <property type="entry name" value="Znf_put"/>
</dbReference>
<evidence type="ECO:0000313" key="5">
    <source>
        <dbReference type="Proteomes" id="UP000503251"/>
    </source>
</evidence>
<proteinExistence type="predicted"/>
<reference evidence="2 5" key="2">
    <citation type="submission" date="2019-04" db="EMBL/GenBank/DDBJ databases">
        <title>Isolation and culture of sulfate reducing bacteria from the cold seep of the South China Sea.</title>
        <authorList>
            <person name="Sun C."/>
            <person name="Liu R."/>
        </authorList>
    </citation>
    <scope>NUCLEOTIDE SEQUENCE [LARGE SCALE GENOMIC DNA]</scope>
    <source>
        <strain evidence="2 5">CS1</strain>
    </source>
</reference>
<dbReference type="InterPro" id="IPR041916">
    <property type="entry name" value="Anti_sigma_zinc_sf"/>
</dbReference>
<sequence>MDVSLPFLRICLQRRKRMRVCIDKYIHDTGVRIWGGDIVEGLSKSSLLCPGHNTIAAYLDKRLPAKARKAVEDHMASCKECRLEIFELRKIIAQTDMYEETEEMYGN</sequence>
<evidence type="ECO:0000313" key="3">
    <source>
        <dbReference type="EMBL" id="TVM31850.1"/>
    </source>
</evidence>
<evidence type="ECO:0000313" key="4">
    <source>
        <dbReference type="Proteomes" id="UP000434052"/>
    </source>
</evidence>
<name>A0A6P1ZCY9_9BACT</name>
<keyword evidence="5" id="KW-1185">Reference proteome</keyword>
<evidence type="ECO:0000313" key="2">
    <source>
        <dbReference type="EMBL" id="QJT10844.1"/>
    </source>
</evidence>
<dbReference type="EMBL" id="QMIF01000013">
    <property type="protein sequence ID" value="TVM31850.1"/>
    <property type="molecule type" value="Genomic_DNA"/>
</dbReference>
<protein>
    <recommendedName>
        <fullName evidence="1">Putative zinc-finger domain-containing protein</fullName>
    </recommendedName>
</protein>
<dbReference type="OrthoDB" id="5461243at2"/>
<evidence type="ECO:0000259" key="1">
    <source>
        <dbReference type="Pfam" id="PF13490"/>
    </source>
</evidence>
<dbReference type="Proteomes" id="UP000434052">
    <property type="component" value="Unassembled WGS sequence"/>
</dbReference>
<organism evidence="3 4">
    <name type="scientific">Oceanidesulfovibrio marinus</name>
    <dbReference type="NCBI Taxonomy" id="370038"/>
    <lineage>
        <taxon>Bacteria</taxon>
        <taxon>Pseudomonadati</taxon>
        <taxon>Thermodesulfobacteriota</taxon>
        <taxon>Desulfovibrionia</taxon>
        <taxon>Desulfovibrionales</taxon>
        <taxon>Desulfovibrionaceae</taxon>
        <taxon>Oceanidesulfovibrio</taxon>
    </lineage>
</organism>
<dbReference type="Gene3D" id="1.10.10.1320">
    <property type="entry name" value="Anti-sigma factor, zinc-finger domain"/>
    <property type="match status" value="1"/>
</dbReference>
<dbReference type="AlphaFoldDB" id="A0A6P1ZCY9"/>
<dbReference type="EMBL" id="CP039543">
    <property type="protein sequence ID" value="QJT10844.1"/>
    <property type="molecule type" value="Genomic_DNA"/>
</dbReference>